<evidence type="ECO:0000313" key="2">
    <source>
        <dbReference type="EMBL" id="MFN6545532.1"/>
    </source>
</evidence>
<dbReference type="SUPFAM" id="SSF53448">
    <property type="entry name" value="Nucleotide-diphospho-sugar transferases"/>
    <property type="match status" value="1"/>
</dbReference>
<accession>A0ABW9LEV3</accession>
<dbReference type="Gene3D" id="3.90.550.10">
    <property type="entry name" value="Spore Coat Polysaccharide Biosynthesis Protein SpsA, Chain A"/>
    <property type="match status" value="1"/>
</dbReference>
<dbReference type="GeneID" id="300558411"/>
<dbReference type="EMBL" id="JBKBDD010000007">
    <property type="protein sequence ID" value="MFN6545532.1"/>
    <property type="molecule type" value="Genomic_DNA"/>
</dbReference>
<evidence type="ECO:0000313" key="3">
    <source>
        <dbReference type="Proteomes" id="UP001635816"/>
    </source>
</evidence>
<dbReference type="Proteomes" id="UP001635816">
    <property type="component" value="Unassembled WGS sequence"/>
</dbReference>
<comment type="caution">
    <text evidence="2">The sequence shown here is derived from an EMBL/GenBank/DDBJ whole genome shotgun (WGS) entry which is preliminary data.</text>
</comment>
<dbReference type="PANTHER" id="PTHR43777">
    <property type="entry name" value="MOLYBDENUM COFACTOR CYTIDYLYLTRANSFERASE"/>
    <property type="match status" value="1"/>
</dbReference>
<dbReference type="CDD" id="cd04182">
    <property type="entry name" value="GT_2_like_f"/>
    <property type="match status" value="1"/>
</dbReference>
<dbReference type="GO" id="GO:0016740">
    <property type="term" value="F:transferase activity"/>
    <property type="evidence" value="ECO:0007669"/>
    <property type="project" value="UniProtKB-KW"/>
</dbReference>
<organism evidence="2 3">
    <name type="scientific">Mycolicibacterium nivoides</name>
    <dbReference type="NCBI Taxonomy" id="2487344"/>
    <lineage>
        <taxon>Bacteria</taxon>
        <taxon>Bacillati</taxon>
        <taxon>Actinomycetota</taxon>
        <taxon>Actinomycetes</taxon>
        <taxon>Mycobacteriales</taxon>
        <taxon>Mycobacteriaceae</taxon>
        <taxon>Mycolicibacterium</taxon>
    </lineage>
</organism>
<dbReference type="InterPro" id="IPR029044">
    <property type="entry name" value="Nucleotide-diphossugar_trans"/>
</dbReference>
<gene>
    <name evidence="2" type="ORF">ACK4CT_20275</name>
</gene>
<protein>
    <submittedName>
        <fullName evidence="2">NTP transferase domain-containing protein</fullName>
    </submittedName>
</protein>
<keyword evidence="3" id="KW-1185">Reference proteome</keyword>
<dbReference type="Pfam" id="PF12804">
    <property type="entry name" value="NTP_transf_3"/>
    <property type="match status" value="1"/>
</dbReference>
<keyword evidence="2" id="KW-0808">Transferase</keyword>
<sequence length="181" mass="18080">MPNTDAVAGVLLAAGAGSRFGMPKVLAEGGDWLARAVTALVGGGCDDVIVVLGAAVVDVPAPARAVVATRWADGMSASVREGLEAVGPAEWVVLHTVDTPDVGADVVVRVLGAARGSHSGLARAIYQGRPGHPVVVARGHLAALGAALHGDQGARAFLGGRDDVIAVECGDLATGVDIDER</sequence>
<evidence type="ECO:0000259" key="1">
    <source>
        <dbReference type="Pfam" id="PF12804"/>
    </source>
</evidence>
<dbReference type="PANTHER" id="PTHR43777:SF1">
    <property type="entry name" value="MOLYBDENUM COFACTOR CYTIDYLYLTRANSFERASE"/>
    <property type="match status" value="1"/>
</dbReference>
<proteinExistence type="predicted"/>
<dbReference type="InterPro" id="IPR025877">
    <property type="entry name" value="MobA-like_NTP_Trfase"/>
</dbReference>
<dbReference type="RefSeq" id="WP_090432630.1">
    <property type="nucleotide sequence ID" value="NZ_CP034072.1"/>
</dbReference>
<feature type="domain" description="MobA-like NTP transferase" evidence="1">
    <location>
        <begin position="9"/>
        <end position="161"/>
    </location>
</feature>
<reference evidence="2 3" key="1">
    <citation type="submission" date="2024-12" db="EMBL/GenBank/DDBJ databases">
        <title>The coexistence of Mycolicibacterium septicum and Mycolicibacterium nivoides in clinical samples.</title>
        <authorList>
            <person name="Wang C."/>
            <person name="Feng Y."/>
            <person name="Zong Z."/>
        </authorList>
    </citation>
    <scope>NUCLEOTIDE SEQUENCE [LARGE SCALE GENOMIC DNA]</scope>
    <source>
        <strain evidence="2 3">120309</strain>
    </source>
</reference>
<name>A0ABW9LEV3_9MYCO</name>